<keyword evidence="1" id="KW-0812">Transmembrane</keyword>
<organism evidence="2 3">
    <name type="scientific">Brachionus plicatilis</name>
    <name type="common">Marine rotifer</name>
    <name type="synonym">Brachionus muelleri</name>
    <dbReference type="NCBI Taxonomy" id="10195"/>
    <lineage>
        <taxon>Eukaryota</taxon>
        <taxon>Metazoa</taxon>
        <taxon>Spiralia</taxon>
        <taxon>Gnathifera</taxon>
        <taxon>Rotifera</taxon>
        <taxon>Eurotatoria</taxon>
        <taxon>Monogononta</taxon>
        <taxon>Pseudotrocha</taxon>
        <taxon>Ploima</taxon>
        <taxon>Brachionidae</taxon>
        <taxon>Brachionus</taxon>
    </lineage>
</organism>
<reference evidence="2 3" key="1">
    <citation type="journal article" date="2018" name="Sci. Rep.">
        <title>Genomic signatures of local adaptation to the degree of environmental predictability in rotifers.</title>
        <authorList>
            <person name="Franch-Gras L."/>
            <person name="Hahn C."/>
            <person name="Garcia-Roger E.M."/>
            <person name="Carmona M.J."/>
            <person name="Serra M."/>
            <person name="Gomez A."/>
        </authorList>
    </citation>
    <scope>NUCLEOTIDE SEQUENCE [LARGE SCALE GENOMIC DNA]</scope>
    <source>
        <strain evidence="2">HYR1</strain>
    </source>
</reference>
<proteinExistence type="predicted"/>
<evidence type="ECO:0000256" key="1">
    <source>
        <dbReference type="SAM" id="Phobius"/>
    </source>
</evidence>
<comment type="caution">
    <text evidence="2">The sequence shown here is derived from an EMBL/GenBank/DDBJ whole genome shotgun (WGS) entry which is preliminary data.</text>
</comment>
<keyword evidence="1" id="KW-0472">Membrane</keyword>
<protein>
    <submittedName>
        <fullName evidence="2">Uncharacterized protein</fullName>
    </submittedName>
</protein>
<name>A0A3M7RJX7_BRAPC</name>
<sequence>MLNPVCLSDSLHRGYIAKIVYGFAIIFYSNLFIVAVISKNLANPQILNNTELENSEKASLYLVLILIQCMIEIFL</sequence>
<gene>
    <name evidence="2" type="ORF">BpHYR1_050225</name>
</gene>
<feature type="transmembrane region" description="Helical" evidence="1">
    <location>
        <begin position="20"/>
        <end position="38"/>
    </location>
</feature>
<dbReference type="Proteomes" id="UP000276133">
    <property type="component" value="Unassembled WGS sequence"/>
</dbReference>
<dbReference type="AlphaFoldDB" id="A0A3M7RJX7"/>
<keyword evidence="3" id="KW-1185">Reference proteome</keyword>
<evidence type="ECO:0000313" key="2">
    <source>
        <dbReference type="EMBL" id="RNA23700.1"/>
    </source>
</evidence>
<keyword evidence="1" id="KW-1133">Transmembrane helix</keyword>
<evidence type="ECO:0000313" key="3">
    <source>
        <dbReference type="Proteomes" id="UP000276133"/>
    </source>
</evidence>
<dbReference type="EMBL" id="REGN01003233">
    <property type="protein sequence ID" value="RNA23700.1"/>
    <property type="molecule type" value="Genomic_DNA"/>
</dbReference>
<accession>A0A3M7RJX7</accession>